<name>A0A9Q1GHI3_9CARY</name>
<sequence length="212" mass="23887">MRPPSQPLNHAMITHGSSDAMGNLVEHASLVKEAYWEKGRNCLKDVVRKVSKNKPTDVIPWLSPDVQRQLLHHKHTNEAKRWETVTTAKLFSNAHTNPKDKTFADDRSGYMGEIPVIEIVKQVPPLEEDSSLFLEAVGGWSEKGTIYGLSNSVSLFCEKPTNTAIANKPSYTPSIIAQLQTELDSMMTELNSTKNEIQQRASREEQQWKMAE</sequence>
<evidence type="ECO:0000313" key="3">
    <source>
        <dbReference type="Proteomes" id="UP001153076"/>
    </source>
</evidence>
<organism evidence="2 3">
    <name type="scientific">Carnegiea gigantea</name>
    <dbReference type="NCBI Taxonomy" id="171969"/>
    <lineage>
        <taxon>Eukaryota</taxon>
        <taxon>Viridiplantae</taxon>
        <taxon>Streptophyta</taxon>
        <taxon>Embryophyta</taxon>
        <taxon>Tracheophyta</taxon>
        <taxon>Spermatophyta</taxon>
        <taxon>Magnoliopsida</taxon>
        <taxon>eudicotyledons</taxon>
        <taxon>Gunneridae</taxon>
        <taxon>Pentapetalae</taxon>
        <taxon>Caryophyllales</taxon>
        <taxon>Cactineae</taxon>
        <taxon>Cactaceae</taxon>
        <taxon>Cactoideae</taxon>
        <taxon>Echinocereeae</taxon>
        <taxon>Carnegiea</taxon>
    </lineage>
</organism>
<comment type="caution">
    <text evidence="2">The sequence shown here is derived from an EMBL/GenBank/DDBJ whole genome shotgun (WGS) entry which is preliminary data.</text>
</comment>
<evidence type="ECO:0000256" key="1">
    <source>
        <dbReference type="SAM" id="Coils"/>
    </source>
</evidence>
<keyword evidence="1" id="KW-0175">Coiled coil</keyword>
<protein>
    <submittedName>
        <fullName evidence="2">Uncharacterized protein</fullName>
    </submittedName>
</protein>
<dbReference type="Proteomes" id="UP001153076">
    <property type="component" value="Unassembled WGS sequence"/>
</dbReference>
<feature type="coiled-coil region" evidence="1">
    <location>
        <begin position="176"/>
        <end position="207"/>
    </location>
</feature>
<dbReference type="AlphaFoldDB" id="A0A9Q1GHI3"/>
<dbReference type="EMBL" id="JAKOGI010003210">
    <property type="protein sequence ID" value="KAJ8420700.1"/>
    <property type="molecule type" value="Genomic_DNA"/>
</dbReference>
<keyword evidence="3" id="KW-1185">Reference proteome</keyword>
<accession>A0A9Q1GHI3</accession>
<reference evidence="2" key="1">
    <citation type="submission" date="2022-04" db="EMBL/GenBank/DDBJ databases">
        <title>Carnegiea gigantea Genome sequencing and assembly v2.</title>
        <authorList>
            <person name="Copetti D."/>
            <person name="Sanderson M.J."/>
            <person name="Burquez A."/>
            <person name="Wojciechowski M.F."/>
        </authorList>
    </citation>
    <scope>NUCLEOTIDE SEQUENCE</scope>
    <source>
        <strain evidence="2">SGP5-SGP5p</strain>
        <tissue evidence="2">Aerial part</tissue>
    </source>
</reference>
<proteinExistence type="predicted"/>
<evidence type="ECO:0000313" key="2">
    <source>
        <dbReference type="EMBL" id="KAJ8420700.1"/>
    </source>
</evidence>
<gene>
    <name evidence="2" type="ORF">Cgig2_011134</name>
</gene>